<protein>
    <recommendedName>
        <fullName evidence="2">UBC core domain-containing protein</fullName>
    </recommendedName>
</protein>
<proteinExistence type="predicted"/>
<dbReference type="SUPFAM" id="SSF54495">
    <property type="entry name" value="UBC-like"/>
    <property type="match status" value="1"/>
</dbReference>
<keyword evidence="4" id="KW-1185">Reference proteome</keyword>
<feature type="region of interest" description="Disordered" evidence="1">
    <location>
        <begin position="91"/>
        <end position="110"/>
    </location>
</feature>
<gene>
    <name evidence="3" type="ORF">LTR24_000307</name>
</gene>
<accession>A0ABR0KPC3</accession>
<evidence type="ECO:0000256" key="1">
    <source>
        <dbReference type="SAM" id="MobiDB-lite"/>
    </source>
</evidence>
<comment type="caution">
    <text evidence="3">The sequence shown here is derived from an EMBL/GenBank/DDBJ whole genome shotgun (WGS) entry which is preliminary data.</text>
</comment>
<dbReference type="EMBL" id="JAVRRG010000002">
    <property type="protein sequence ID" value="KAK5102396.1"/>
    <property type="molecule type" value="Genomic_DNA"/>
</dbReference>
<dbReference type="Gene3D" id="3.10.110.10">
    <property type="entry name" value="Ubiquitin Conjugating Enzyme"/>
    <property type="match status" value="1"/>
</dbReference>
<reference evidence="3 4" key="1">
    <citation type="submission" date="2023-08" db="EMBL/GenBank/DDBJ databases">
        <title>Black Yeasts Isolated from many extreme environments.</title>
        <authorList>
            <person name="Coleine C."/>
            <person name="Stajich J.E."/>
            <person name="Selbmann L."/>
        </authorList>
    </citation>
    <scope>NUCLEOTIDE SEQUENCE [LARGE SCALE GENOMIC DNA]</scope>
    <source>
        <strain evidence="3 4">CCFEE 5885</strain>
    </source>
</reference>
<name>A0ABR0KPC3_9EURO</name>
<organism evidence="3 4">
    <name type="scientific">Lithohypha guttulata</name>
    <dbReference type="NCBI Taxonomy" id="1690604"/>
    <lineage>
        <taxon>Eukaryota</taxon>
        <taxon>Fungi</taxon>
        <taxon>Dikarya</taxon>
        <taxon>Ascomycota</taxon>
        <taxon>Pezizomycotina</taxon>
        <taxon>Eurotiomycetes</taxon>
        <taxon>Chaetothyriomycetidae</taxon>
        <taxon>Chaetothyriales</taxon>
        <taxon>Trichomeriaceae</taxon>
        <taxon>Lithohypha</taxon>
    </lineage>
</organism>
<dbReference type="InterPro" id="IPR016135">
    <property type="entry name" value="UBQ-conjugating_enzyme/RWD"/>
</dbReference>
<evidence type="ECO:0000259" key="2">
    <source>
        <dbReference type="PROSITE" id="PS50127"/>
    </source>
</evidence>
<dbReference type="InterPro" id="IPR000608">
    <property type="entry name" value="UBC"/>
</dbReference>
<evidence type="ECO:0000313" key="4">
    <source>
        <dbReference type="Proteomes" id="UP001345013"/>
    </source>
</evidence>
<feature type="domain" description="UBC core" evidence="2">
    <location>
        <begin position="122"/>
        <end position="213"/>
    </location>
</feature>
<evidence type="ECO:0000313" key="3">
    <source>
        <dbReference type="EMBL" id="KAK5102396.1"/>
    </source>
</evidence>
<dbReference type="Proteomes" id="UP001345013">
    <property type="component" value="Unassembled WGS sequence"/>
</dbReference>
<sequence>MSKATGGYAFAPNTQQEFFQIFLLETLIDIRTRPDITKLPWGSSQSWVYYQLKAKDISSPYDFPPCRPHPNQDDHFIALKDADRVLTRRTRQANKVAPSVHSMSTRSTSTAMAETTLGGAGGSARIILSEVKEMVRNAHQYMDVYVSESNMGFWEIVMQEPPASLSANGVFMLSLDIGSNFPLKHPPVVQLIRSLPGNSGPIYLKAATRLKTM</sequence>
<dbReference type="PROSITE" id="PS50127">
    <property type="entry name" value="UBC_2"/>
    <property type="match status" value="1"/>
</dbReference>